<keyword evidence="2" id="KW-0597">Phosphoprotein</keyword>
<protein>
    <recommendedName>
        <fullName evidence="5">Small monomeric GTPase</fullName>
    </recommendedName>
</protein>
<dbReference type="NCBIfam" id="TIGR00231">
    <property type="entry name" value="small_GTP"/>
    <property type="match status" value="1"/>
</dbReference>
<feature type="region of interest" description="Disordered" evidence="3">
    <location>
        <begin position="374"/>
        <end position="396"/>
    </location>
</feature>
<accession>A0A0B7A1X1</accession>
<evidence type="ECO:0008006" key="5">
    <source>
        <dbReference type="Google" id="ProtNLM"/>
    </source>
</evidence>
<proteinExistence type="inferred from homology"/>
<feature type="compositionally biased region" description="Low complexity" evidence="3">
    <location>
        <begin position="84"/>
        <end position="94"/>
    </location>
</feature>
<organism evidence="4">
    <name type="scientific">Arion vulgaris</name>
    <dbReference type="NCBI Taxonomy" id="1028688"/>
    <lineage>
        <taxon>Eukaryota</taxon>
        <taxon>Metazoa</taxon>
        <taxon>Spiralia</taxon>
        <taxon>Lophotrochozoa</taxon>
        <taxon>Mollusca</taxon>
        <taxon>Gastropoda</taxon>
        <taxon>Heterobranchia</taxon>
        <taxon>Euthyneura</taxon>
        <taxon>Panpulmonata</taxon>
        <taxon>Eupulmonata</taxon>
        <taxon>Stylommatophora</taxon>
        <taxon>Helicina</taxon>
        <taxon>Arionoidea</taxon>
        <taxon>Arionidae</taxon>
        <taxon>Arion</taxon>
    </lineage>
</organism>
<dbReference type="Gene3D" id="3.40.50.300">
    <property type="entry name" value="P-loop containing nucleotide triphosphate hydrolases"/>
    <property type="match status" value="1"/>
</dbReference>
<feature type="non-terminal residue" evidence="4">
    <location>
        <position position="1"/>
    </location>
</feature>
<dbReference type="InterPro" id="IPR027417">
    <property type="entry name" value="P-loop_NTPase"/>
</dbReference>
<dbReference type="GO" id="GO:0005525">
    <property type="term" value="F:GTP binding"/>
    <property type="evidence" value="ECO:0007669"/>
    <property type="project" value="InterPro"/>
</dbReference>
<gene>
    <name evidence="4" type="primary">ORF93126</name>
</gene>
<dbReference type="GO" id="GO:0003924">
    <property type="term" value="F:GTPase activity"/>
    <property type="evidence" value="ECO:0007669"/>
    <property type="project" value="InterPro"/>
</dbReference>
<dbReference type="PROSITE" id="PS51419">
    <property type="entry name" value="RAB"/>
    <property type="match status" value="1"/>
</dbReference>
<dbReference type="AlphaFoldDB" id="A0A0B7A1X1"/>
<dbReference type="PANTHER" id="PTHR45775:SF6">
    <property type="entry name" value="RAD, GEM_KIR FAMILY MEMBER 2, ISOFORM C"/>
    <property type="match status" value="1"/>
</dbReference>
<dbReference type="InterPro" id="IPR051641">
    <property type="entry name" value="RGK_GTP-binding_reg"/>
</dbReference>
<feature type="region of interest" description="Disordered" evidence="3">
    <location>
        <begin position="71"/>
        <end position="102"/>
    </location>
</feature>
<evidence type="ECO:0000256" key="1">
    <source>
        <dbReference type="ARBA" id="ARBA00008846"/>
    </source>
</evidence>
<dbReference type="SMART" id="SM00173">
    <property type="entry name" value="RAS"/>
    <property type="match status" value="1"/>
</dbReference>
<evidence type="ECO:0000256" key="3">
    <source>
        <dbReference type="SAM" id="MobiDB-lite"/>
    </source>
</evidence>
<dbReference type="Pfam" id="PF00071">
    <property type="entry name" value="Ras"/>
    <property type="match status" value="1"/>
</dbReference>
<comment type="similarity">
    <text evidence="1">Belongs to the small GTPase superfamily. RGK family.</text>
</comment>
<reference evidence="4" key="1">
    <citation type="submission" date="2014-12" db="EMBL/GenBank/DDBJ databases">
        <title>Insight into the proteome of Arion vulgaris.</title>
        <authorList>
            <person name="Aradska J."/>
            <person name="Bulat T."/>
            <person name="Smidak R."/>
            <person name="Sarate P."/>
            <person name="Gangsoo J."/>
            <person name="Sialana F."/>
            <person name="Bilban M."/>
            <person name="Lubec G."/>
        </authorList>
    </citation>
    <scope>NUCLEOTIDE SEQUENCE</scope>
    <source>
        <tissue evidence="4">Skin</tissue>
    </source>
</reference>
<evidence type="ECO:0000256" key="2">
    <source>
        <dbReference type="ARBA" id="ARBA00022553"/>
    </source>
</evidence>
<feature type="region of interest" description="Disordered" evidence="3">
    <location>
        <begin position="151"/>
        <end position="199"/>
    </location>
</feature>
<dbReference type="InterPro" id="IPR001806">
    <property type="entry name" value="Small_GTPase"/>
</dbReference>
<dbReference type="GO" id="GO:0005886">
    <property type="term" value="C:plasma membrane"/>
    <property type="evidence" value="ECO:0007669"/>
    <property type="project" value="TreeGrafter"/>
</dbReference>
<dbReference type="PANTHER" id="PTHR45775">
    <property type="entry name" value="RAD, GEM/KIR FAMILY MEMBER 2, ISOFORM C"/>
    <property type="match status" value="1"/>
</dbReference>
<dbReference type="PRINTS" id="PR00449">
    <property type="entry name" value="RASTRNSFRMNG"/>
</dbReference>
<evidence type="ECO:0000313" key="4">
    <source>
        <dbReference type="EMBL" id="CEK74914.1"/>
    </source>
</evidence>
<dbReference type="PROSITE" id="PS51421">
    <property type="entry name" value="RAS"/>
    <property type="match status" value="1"/>
</dbReference>
<dbReference type="EMBL" id="HACG01028049">
    <property type="protein sequence ID" value="CEK74914.1"/>
    <property type="molecule type" value="Transcribed_RNA"/>
</dbReference>
<dbReference type="SUPFAM" id="SSF52540">
    <property type="entry name" value="P-loop containing nucleoside triphosphate hydrolases"/>
    <property type="match status" value="1"/>
</dbReference>
<dbReference type="SMART" id="SM00175">
    <property type="entry name" value="RAB"/>
    <property type="match status" value="1"/>
</dbReference>
<dbReference type="InterPro" id="IPR005225">
    <property type="entry name" value="Small_GTP-bd"/>
</dbReference>
<sequence>IVLTLSRGYVYALKDSTIDRSKKVYEMALPSSNCDGVVSRFGNEESLTYEPEMDARYTHILIEGERLPDDDEHYLHSTPKLDAPHSAPHSRSSSFKNRPRPRLNLDILAAQRPRTNSLPNAYLPLPDPLYMPETGRIQRVRSFKTTSKGLINHGDSFKKSNNSLASNGSVGSVRDGTRKSSRRSSPVPDGGEDQELHKPVANPDIHIYRVLMMGAQGVGKTALTRQFMTSEYKGTYTESNTPDILEPERNVHVMLDGLESTLHFLDVEQHPDFEEEEIPIDAYVVVFSVSSVISFNYAIKSLRSLREECRTNKAIILVGNKIDLVRQRRVTKHDALAVTKKYTCRYTETSAALNHHVDELLVGILSQIREQIAPNDSNSKTSKSETDSRPKSKSSGKAITEFFSKIFGTNTKKAKSCEILFVE</sequence>
<feature type="compositionally biased region" description="Polar residues" evidence="3">
    <location>
        <begin position="159"/>
        <end position="170"/>
    </location>
</feature>
<name>A0A0B7A1X1_9EUPU</name>
<dbReference type="GO" id="GO:0005246">
    <property type="term" value="F:calcium channel regulator activity"/>
    <property type="evidence" value="ECO:0007669"/>
    <property type="project" value="TreeGrafter"/>
</dbReference>